<gene>
    <name evidence="8" type="ORF">M436DRAFT_65067</name>
</gene>
<feature type="domain" description="LIM zinc-binding" evidence="7">
    <location>
        <begin position="565"/>
        <end position="627"/>
    </location>
</feature>
<feature type="compositionally biased region" description="Low complexity" evidence="6">
    <location>
        <begin position="71"/>
        <end position="85"/>
    </location>
</feature>
<evidence type="ECO:0000313" key="9">
    <source>
        <dbReference type="Proteomes" id="UP000027730"/>
    </source>
</evidence>
<evidence type="ECO:0000313" key="8">
    <source>
        <dbReference type="EMBL" id="KEQ71569.1"/>
    </source>
</evidence>
<dbReference type="GO" id="GO:0031005">
    <property type="term" value="F:filamin binding"/>
    <property type="evidence" value="ECO:0007669"/>
    <property type="project" value="TreeGrafter"/>
</dbReference>
<reference evidence="8 9" key="1">
    <citation type="journal article" date="2014" name="BMC Genomics">
        <title>Genome sequencing of four Aureobasidium pullulans varieties: biotechnological potential, stress tolerance, and description of new species.</title>
        <authorList>
            <person name="Gostin Ar C."/>
            <person name="Ohm R.A."/>
            <person name="Kogej T."/>
            <person name="Sonjak S."/>
            <person name="Turk M."/>
            <person name="Zajc J."/>
            <person name="Zalar P."/>
            <person name="Grube M."/>
            <person name="Sun H."/>
            <person name="Han J."/>
            <person name="Sharma A."/>
            <person name="Chiniquy J."/>
            <person name="Ngan C.Y."/>
            <person name="Lipzen A."/>
            <person name="Barry K."/>
            <person name="Grigoriev I.V."/>
            <person name="Gunde-Cimerman N."/>
        </authorList>
    </citation>
    <scope>NUCLEOTIDE SEQUENCE [LARGE SCALE GENOMIC DNA]</scope>
    <source>
        <strain evidence="8 9">CBS 147.97</strain>
    </source>
</reference>
<evidence type="ECO:0000256" key="5">
    <source>
        <dbReference type="PROSITE-ProRule" id="PRU00125"/>
    </source>
</evidence>
<feature type="region of interest" description="Disordered" evidence="6">
    <location>
        <begin position="31"/>
        <end position="453"/>
    </location>
</feature>
<feature type="region of interest" description="Disordered" evidence="6">
    <location>
        <begin position="532"/>
        <end position="563"/>
    </location>
</feature>
<protein>
    <recommendedName>
        <fullName evidence="7">LIM zinc-binding domain-containing protein</fullName>
    </recommendedName>
</protein>
<dbReference type="OrthoDB" id="1112565at2759"/>
<dbReference type="PANTHER" id="PTHR24207:SF1">
    <property type="entry name" value="FILAMIN-BINDING LIM PROTEIN 1"/>
    <property type="match status" value="1"/>
</dbReference>
<keyword evidence="3 5" id="KW-0862">Zinc</keyword>
<feature type="compositionally biased region" description="Low complexity" evidence="6">
    <location>
        <begin position="411"/>
        <end position="448"/>
    </location>
</feature>
<evidence type="ECO:0000256" key="1">
    <source>
        <dbReference type="ARBA" id="ARBA00022723"/>
    </source>
</evidence>
<feature type="compositionally biased region" description="Polar residues" evidence="6">
    <location>
        <begin position="311"/>
        <end position="325"/>
    </location>
</feature>
<dbReference type="HOGENOM" id="CLU_014492_1_0_1"/>
<dbReference type="GeneID" id="25413801"/>
<proteinExistence type="predicted"/>
<dbReference type="SUPFAM" id="SSF57716">
    <property type="entry name" value="Glucocorticoid receptor-like (DNA-binding domain)"/>
    <property type="match status" value="1"/>
</dbReference>
<dbReference type="PROSITE" id="PS50023">
    <property type="entry name" value="LIM_DOMAIN_2"/>
    <property type="match status" value="2"/>
</dbReference>
<dbReference type="CDD" id="cd09397">
    <property type="entry name" value="LIM1_UF1"/>
    <property type="match status" value="1"/>
</dbReference>
<keyword evidence="4 5" id="KW-0440">LIM domain</keyword>
<dbReference type="GO" id="GO:0030695">
    <property type="term" value="F:GTPase regulator activity"/>
    <property type="evidence" value="ECO:0007669"/>
    <property type="project" value="UniProtKB-ARBA"/>
</dbReference>
<evidence type="ECO:0000256" key="3">
    <source>
        <dbReference type="ARBA" id="ARBA00022833"/>
    </source>
</evidence>
<dbReference type="EMBL" id="KL584713">
    <property type="protein sequence ID" value="KEQ71569.1"/>
    <property type="molecule type" value="Genomic_DNA"/>
</dbReference>
<accession>A0A074WIZ1</accession>
<dbReference type="AlphaFoldDB" id="A0A074WIZ1"/>
<keyword evidence="1 5" id="KW-0479">Metal-binding</keyword>
<dbReference type="GO" id="GO:0046872">
    <property type="term" value="F:metal ion binding"/>
    <property type="evidence" value="ECO:0007669"/>
    <property type="project" value="UniProtKB-KW"/>
</dbReference>
<evidence type="ECO:0000259" key="7">
    <source>
        <dbReference type="PROSITE" id="PS50023"/>
    </source>
</evidence>
<dbReference type="InterPro" id="IPR001781">
    <property type="entry name" value="Znf_LIM"/>
</dbReference>
<organism evidence="8 9">
    <name type="scientific">Aureobasidium namibiae CBS 147.97</name>
    <dbReference type="NCBI Taxonomy" id="1043004"/>
    <lineage>
        <taxon>Eukaryota</taxon>
        <taxon>Fungi</taxon>
        <taxon>Dikarya</taxon>
        <taxon>Ascomycota</taxon>
        <taxon>Pezizomycotina</taxon>
        <taxon>Dothideomycetes</taxon>
        <taxon>Dothideomycetidae</taxon>
        <taxon>Dothideales</taxon>
        <taxon>Saccotheciaceae</taxon>
        <taxon>Aureobasidium</taxon>
    </lineage>
</organism>
<dbReference type="CDD" id="cd08368">
    <property type="entry name" value="LIM"/>
    <property type="match status" value="1"/>
</dbReference>
<dbReference type="STRING" id="1043004.A0A074WIZ1"/>
<dbReference type="Gene3D" id="2.10.110.10">
    <property type="entry name" value="Cysteine Rich Protein"/>
    <property type="match status" value="2"/>
</dbReference>
<keyword evidence="9" id="KW-1185">Reference proteome</keyword>
<keyword evidence="2" id="KW-0677">Repeat</keyword>
<feature type="domain" description="LIM zinc-binding" evidence="7">
    <location>
        <begin position="628"/>
        <end position="687"/>
    </location>
</feature>
<feature type="compositionally biased region" description="Low complexity" evidence="6">
    <location>
        <begin position="206"/>
        <end position="219"/>
    </location>
</feature>
<dbReference type="SMART" id="SM00132">
    <property type="entry name" value="LIM"/>
    <property type="match status" value="2"/>
</dbReference>
<feature type="compositionally biased region" description="Low complexity" evidence="6">
    <location>
        <begin position="255"/>
        <end position="280"/>
    </location>
</feature>
<name>A0A074WIZ1_9PEZI</name>
<dbReference type="PANTHER" id="PTHR24207">
    <property type="entry name" value="ZYX102 PROTEIN"/>
    <property type="match status" value="1"/>
</dbReference>
<evidence type="ECO:0000256" key="2">
    <source>
        <dbReference type="ARBA" id="ARBA00022737"/>
    </source>
</evidence>
<dbReference type="Pfam" id="PF00412">
    <property type="entry name" value="LIM"/>
    <property type="match status" value="2"/>
</dbReference>
<evidence type="ECO:0000256" key="6">
    <source>
        <dbReference type="SAM" id="MobiDB-lite"/>
    </source>
</evidence>
<dbReference type="Proteomes" id="UP000027730">
    <property type="component" value="Unassembled WGS sequence"/>
</dbReference>
<evidence type="ECO:0000256" key="4">
    <source>
        <dbReference type="ARBA" id="ARBA00023038"/>
    </source>
</evidence>
<dbReference type="GO" id="GO:0098609">
    <property type="term" value="P:cell-cell adhesion"/>
    <property type="evidence" value="ECO:0007669"/>
    <property type="project" value="TreeGrafter"/>
</dbReference>
<dbReference type="RefSeq" id="XP_013425914.1">
    <property type="nucleotide sequence ID" value="XM_013570460.1"/>
</dbReference>
<sequence>METERPLSILPSIKCSDCGAEIQISAMGEHVCPSQQKEDQVSPKLRSPIASPATSPSIEQPRALLPPNKQSLNRPPSRPNRSPLPRIDPSVANKPYQARKELLSPDGSSSSGRRTPLTPLTGRPGRSPGMRSATSPSPRLPREPSQELTGNMDCAFPPFPTARSKSVARVKSPVPDAHYAPRSPMGTGGANVVRKLDNIASGPFNARSTSRSPPASASTRPPPAITIDQPPVERAASPIFRSASPVSYERPASPPTRSASPPQVPASPTLSTASTSPGGTNREGRPIPQRPVRPEPLDGFLALLKSESEAAGQQLSNMTIRSNTFPLPPTAPKSPEVGSVVRSPSAPPTRQRRPTISGASQSAPSDLLPTISTTAPPLPPLPTISTAVAPAPPPLPSAADLQKHAHPIVHAPSDSASSASSTRSFKSDVSPPGSASSSVSMLSSTLGDLSDPSLVVPSLQLKNKQTNRLSPDDALKPSFVAAEQPVSIGERLDSPTEKMDRFPLNLPRTSHEVDLPESPVVPGFLLQRSQSSISATSTPMASPPTEHGFSSRPTSAKRPGTSSKHICRGCSEPIQGKSVKAADGRLTGRYHKHCFVCKTCKSAFATADFYVIDNNPYCEHHYHELNNSLCAHCDRGIEGPYLETQQGQKFHPSCFTCIDCSKPLSDDYFEIAGKVYCEQHAFASVQRQEGLGPKRNMERRTTRFMVM</sequence>
<feature type="compositionally biased region" description="Low complexity" evidence="6">
    <location>
        <begin position="47"/>
        <end position="58"/>
    </location>
</feature>
<dbReference type="PROSITE" id="PS00478">
    <property type="entry name" value="LIM_DOMAIN_1"/>
    <property type="match status" value="1"/>
</dbReference>
<dbReference type="GO" id="GO:0001725">
    <property type="term" value="C:stress fiber"/>
    <property type="evidence" value="ECO:0007669"/>
    <property type="project" value="TreeGrafter"/>
</dbReference>